<organism evidence="2 3">
    <name type="scientific">Parthenolecanium corni</name>
    <dbReference type="NCBI Taxonomy" id="536013"/>
    <lineage>
        <taxon>Eukaryota</taxon>
        <taxon>Metazoa</taxon>
        <taxon>Ecdysozoa</taxon>
        <taxon>Arthropoda</taxon>
        <taxon>Hexapoda</taxon>
        <taxon>Insecta</taxon>
        <taxon>Pterygota</taxon>
        <taxon>Neoptera</taxon>
        <taxon>Paraneoptera</taxon>
        <taxon>Hemiptera</taxon>
        <taxon>Sternorrhyncha</taxon>
        <taxon>Coccoidea</taxon>
        <taxon>Coccidae</taxon>
        <taxon>Parthenolecanium</taxon>
    </lineage>
</organism>
<dbReference type="AlphaFoldDB" id="A0AAN9Y057"/>
<protein>
    <submittedName>
        <fullName evidence="2">Uncharacterized protein</fullName>
    </submittedName>
</protein>
<keyword evidence="1" id="KW-0106">Calcium</keyword>
<keyword evidence="3" id="KW-1185">Reference proteome</keyword>
<dbReference type="SUPFAM" id="SSF47473">
    <property type="entry name" value="EF-hand"/>
    <property type="match status" value="1"/>
</dbReference>
<sequence>MSEPPTPRCTLTCPEKRQRNASFSVRSENAIDENEKSARKFFTTWRSACDKTKDKTRELLKRTLSWKGPECPEMVEPQEEQRIGRGGGWSVHVWTTWVGRTTLVDEEEEVVPITLSTIQKEKFSHFFYNLLDSDRNDLISKDDFDVLSEKLRHFADWSANSVEFSLLKQVQQELVNKFFSSAEEYSIQGYIQLSDWLRTWEMLLKDVHRMNELPFWLQQLPKVLFLVINRSGNGVLMQQELKTFIISVVGLRNMSDNDLTELYKSMTSNGDFKLKYSVYELCFANWLLCKNPNGPGQWLFGKCGARPDFFPIDYSALNASAADIEMYSPTRKTNRRSVMI</sequence>
<dbReference type="EMBL" id="JBBCAQ010000035">
    <property type="protein sequence ID" value="KAK7578156.1"/>
    <property type="molecule type" value="Genomic_DNA"/>
</dbReference>
<accession>A0AAN9Y057</accession>
<dbReference type="PROSITE" id="PS00018">
    <property type="entry name" value="EF_HAND_1"/>
    <property type="match status" value="1"/>
</dbReference>
<comment type="caution">
    <text evidence="2">The sequence shown here is derived from an EMBL/GenBank/DDBJ whole genome shotgun (WGS) entry which is preliminary data.</text>
</comment>
<evidence type="ECO:0000256" key="1">
    <source>
        <dbReference type="ARBA" id="ARBA00022837"/>
    </source>
</evidence>
<gene>
    <name evidence="2" type="ORF">V9T40_010361</name>
</gene>
<dbReference type="Gene3D" id="1.10.238.10">
    <property type="entry name" value="EF-hand"/>
    <property type="match status" value="1"/>
</dbReference>
<name>A0AAN9Y057_9HEMI</name>
<proteinExistence type="predicted"/>
<dbReference type="InterPro" id="IPR011992">
    <property type="entry name" value="EF-hand-dom_pair"/>
</dbReference>
<dbReference type="Proteomes" id="UP001367676">
    <property type="component" value="Unassembled WGS sequence"/>
</dbReference>
<reference evidence="2 3" key="1">
    <citation type="submission" date="2024-03" db="EMBL/GenBank/DDBJ databases">
        <title>Adaptation during the transition from Ophiocordyceps entomopathogen to insect associate is accompanied by gene loss and intensified selection.</title>
        <authorList>
            <person name="Ward C.M."/>
            <person name="Onetto C.A."/>
            <person name="Borneman A.R."/>
        </authorList>
    </citation>
    <scope>NUCLEOTIDE SEQUENCE [LARGE SCALE GENOMIC DNA]</scope>
    <source>
        <strain evidence="2">AWRI1</strain>
        <tissue evidence="2">Single Adult Female</tissue>
    </source>
</reference>
<evidence type="ECO:0000313" key="2">
    <source>
        <dbReference type="EMBL" id="KAK7578156.1"/>
    </source>
</evidence>
<dbReference type="InterPro" id="IPR018247">
    <property type="entry name" value="EF_Hand_1_Ca_BS"/>
</dbReference>
<evidence type="ECO:0000313" key="3">
    <source>
        <dbReference type="Proteomes" id="UP001367676"/>
    </source>
</evidence>